<reference evidence="16 17" key="1">
    <citation type="journal article" date="2015" name="Genome Announc.">
        <title>Expanding the biotechnology potential of lactobacilli through comparative genomics of 213 strains and associated genera.</title>
        <authorList>
            <person name="Sun Z."/>
            <person name="Harris H.M."/>
            <person name="McCann A."/>
            <person name="Guo C."/>
            <person name="Argimon S."/>
            <person name="Zhang W."/>
            <person name="Yang X."/>
            <person name="Jeffery I.B."/>
            <person name="Cooney J.C."/>
            <person name="Kagawa T.F."/>
            <person name="Liu W."/>
            <person name="Song Y."/>
            <person name="Salvetti E."/>
            <person name="Wrobel A."/>
            <person name="Rasinkangas P."/>
            <person name="Parkhill J."/>
            <person name="Rea M.C."/>
            <person name="O'Sullivan O."/>
            <person name="Ritari J."/>
            <person name="Douillard F.P."/>
            <person name="Paul Ross R."/>
            <person name="Yang R."/>
            <person name="Briner A.E."/>
            <person name="Felis G.E."/>
            <person name="de Vos W.M."/>
            <person name="Barrangou R."/>
            <person name="Klaenhammer T.R."/>
            <person name="Caufield P.W."/>
            <person name="Cui Y."/>
            <person name="Zhang H."/>
            <person name="O'Toole P.W."/>
        </authorList>
    </citation>
    <scope>NUCLEOTIDE SEQUENCE [LARGE SCALE GENOMIC DNA]</scope>
    <source>
        <strain evidence="16 17">ATCC 53295</strain>
    </source>
</reference>
<evidence type="ECO:0000256" key="9">
    <source>
        <dbReference type="ARBA" id="ARBA00023004"/>
    </source>
</evidence>
<evidence type="ECO:0000256" key="14">
    <source>
        <dbReference type="ARBA" id="ARBA00031463"/>
    </source>
</evidence>
<evidence type="ECO:0000256" key="2">
    <source>
        <dbReference type="ARBA" id="ARBA00008814"/>
    </source>
</evidence>
<dbReference type="Proteomes" id="UP000051176">
    <property type="component" value="Unassembled WGS sequence"/>
</dbReference>
<dbReference type="InterPro" id="IPR002491">
    <property type="entry name" value="ABC_transptr_periplasmic_BD"/>
</dbReference>
<keyword evidence="12" id="KW-0449">Lipoprotein</keyword>
<evidence type="ECO:0000256" key="6">
    <source>
        <dbReference type="ARBA" id="ARBA00022617"/>
    </source>
</evidence>
<comment type="similarity">
    <text evidence="2">Belongs to the bacterial solute-binding protein 8 family.</text>
</comment>
<evidence type="ECO:0000256" key="5">
    <source>
        <dbReference type="ARBA" id="ARBA00022475"/>
    </source>
</evidence>
<dbReference type="GO" id="GO:0015886">
    <property type="term" value="P:heme transport"/>
    <property type="evidence" value="ECO:0007669"/>
    <property type="project" value="InterPro"/>
</dbReference>
<comment type="caution">
    <text evidence="16">The sequence shown here is derived from an EMBL/GenBank/DDBJ whole genome shotgun (WGS) entry which is preliminary data.</text>
</comment>
<dbReference type="GO" id="GO:0016020">
    <property type="term" value="C:membrane"/>
    <property type="evidence" value="ECO:0007669"/>
    <property type="project" value="InterPro"/>
</dbReference>
<dbReference type="GO" id="GO:0071281">
    <property type="term" value="P:cellular response to iron ion"/>
    <property type="evidence" value="ECO:0007669"/>
    <property type="project" value="TreeGrafter"/>
</dbReference>
<keyword evidence="6" id="KW-0349">Heme</keyword>
<keyword evidence="10" id="KW-0472">Membrane</keyword>
<evidence type="ECO:0000256" key="3">
    <source>
        <dbReference type="ARBA" id="ARBA00015862"/>
    </source>
</evidence>
<evidence type="ECO:0000256" key="11">
    <source>
        <dbReference type="ARBA" id="ARBA00023139"/>
    </source>
</evidence>
<dbReference type="PATRIC" id="fig|1267003.4.peg.164"/>
<keyword evidence="8" id="KW-0732">Signal</keyword>
<evidence type="ECO:0000256" key="8">
    <source>
        <dbReference type="ARBA" id="ARBA00022729"/>
    </source>
</evidence>
<dbReference type="STRING" id="357278.IV61_GL001441"/>
<dbReference type="NCBIfam" id="TIGR03659">
    <property type="entry name" value="IsdE"/>
    <property type="match status" value="1"/>
</dbReference>
<keyword evidence="11" id="KW-0564">Palmitate</keyword>
<dbReference type="Gene3D" id="3.40.50.1980">
    <property type="entry name" value="Nitrogenase molybdenum iron protein domain"/>
    <property type="match status" value="2"/>
</dbReference>
<dbReference type="eggNOG" id="COG0614">
    <property type="taxonomic scope" value="Bacteria"/>
</dbReference>
<dbReference type="GO" id="GO:0046872">
    <property type="term" value="F:metal ion binding"/>
    <property type="evidence" value="ECO:0007669"/>
    <property type="project" value="UniProtKB-KW"/>
</dbReference>
<evidence type="ECO:0000256" key="4">
    <source>
        <dbReference type="ARBA" id="ARBA00022448"/>
    </source>
</evidence>
<dbReference type="RefSeq" id="WP_020088262.1">
    <property type="nucleotide sequence ID" value="NZ_AZCZ01000010.1"/>
</dbReference>
<keyword evidence="17" id="KW-1185">Reference proteome</keyword>
<dbReference type="SUPFAM" id="SSF53807">
    <property type="entry name" value="Helical backbone' metal receptor"/>
    <property type="match status" value="1"/>
</dbReference>
<dbReference type="PROSITE" id="PS50983">
    <property type="entry name" value="FE_B12_PBP"/>
    <property type="match status" value="1"/>
</dbReference>
<comment type="cofactor">
    <cofactor evidence="1">
        <name>heme b</name>
        <dbReference type="ChEBI" id="CHEBI:60344"/>
    </cofactor>
</comment>
<evidence type="ECO:0000256" key="1">
    <source>
        <dbReference type="ARBA" id="ARBA00001970"/>
    </source>
</evidence>
<dbReference type="PANTHER" id="PTHR30535:SF36">
    <property type="entry name" value="HIGH-AFFINITY HEME UPTAKE SYSTEM PROTEIN ISDE"/>
    <property type="match status" value="1"/>
</dbReference>
<dbReference type="PANTHER" id="PTHR30535">
    <property type="entry name" value="VITAMIN B12-BINDING PROTEIN"/>
    <property type="match status" value="1"/>
</dbReference>
<organism evidence="16 17">
    <name type="scientific">Levilactobacillus parabrevis ATCC 53295</name>
    <dbReference type="NCBI Taxonomy" id="1267003"/>
    <lineage>
        <taxon>Bacteria</taxon>
        <taxon>Bacillati</taxon>
        <taxon>Bacillota</taxon>
        <taxon>Bacilli</taxon>
        <taxon>Lactobacillales</taxon>
        <taxon>Lactobacillaceae</taxon>
        <taxon>Levilactobacillus</taxon>
    </lineage>
</organism>
<name>A0A0R1GTL9_9LACO</name>
<dbReference type="Pfam" id="PF01497">
    <property type="entry name" value="Peripla_BP_2"/>
    <property type="match status" value="1"/>
</dbReference>
<dbReference type="InterPro" id="IPR019957">
    <property type="entry name" value="ABC_transptr_haem-bd_IsdE"/>
</dbReference>
<evidence type="ECO:0000259" key="15">
    <source>
        <dbReference type="PROSITE" id="PS50983"/>
    </source>
</evidence>
<dbReference type="OrthoDB" id="66025at2"/>
<keyword evidence="4" id="KW-0813">Transport</keyword>
<evidence type="ECO:0000313" key="16">
    <source>
        <dbReference type="EMBL" id="KRK37526.1"/>
    </source>
</evidence>
<keyword evidence="5" id="KW-1003">Cell membrane</keyword>
<evidence type="ECO:0000313" key="17">
    <source>
        <dbReference type="Proteomes" id="UP000051176"/>
    </source>
</evidence>
<sequence>MQNPRKIGLWSLTVLLVLGIIGGGFAWQHQQQKQRQPRIVATTYAVVQIADKLDLPLVGIPTTANQIPKRYQHVTKVGSPMNPSVEKITALKPTAVYSVTTLSDQFGKAFKAQHVAPHFLDLTSVAHLETTLTQLGKRYQRQSAAAKQVAKIQAAKRTAKQRAQNQPAPRVLVIMGLPGANYMVATNCAYVGDLTRLAGGENVFTSKDQEYIQPNDEAIQKANPQVILRLEHTMPKMVTSQFNQEFKDNKMWATTSAVKHHRVYDLQEPTFDATANMQAAAALEQVSHWLYPTKGAGA</sequence>
<evidence type="ECO:0000256" key="10">
    <source>
        <dbReference type="ARBA" id="ARBA00023136"/>
    </source>
</evidence>
<protein>
    <recommendedName>
        <fullName evidence="3">High-affinity heme uptake system protein IsdE</fullName>
    </recommendedName>
    <alternativeName>
        <fullName evidence="14">Iron-regulated surface determinant protein E</fullName>
    </alternativeName>
    <alternativeName>
        <fullName evidence="13">Staphylococcal iron-regulated protein F</fullName>
    </alternativeName>
</protein>
<accession>A0A0R1GTL9</accession>
<dbReference type="EMBL" id="AZCZ01000010">
    <property type="protein sequence ID" value="KRK37526.1"/>
    <property type="molecule type" value="Genomic_DNA"/>
</dbReference>
<keyword evidence="9" id="KW-0408">Iron</keyword>
<evidence type="ECO:0000256" key="13">
    <source>
        <dbReference type="ARBA" id="ARBA00031148"/>
    </source>
</evidence>
<evidence type="ECO:0000256" key="12">
    <source>
        <dbReference type="ARBA" id="ARBA00023288"/>
    </source>
</evidence>
<evidence type="ECO:0000256" key="7">
    <source>
        <dbReference type="ARBA" id="ARBA00022723"/>
    </source>
</evidence>
<proteinExistence type="inferred from homology"/>
<feature type="domain" description="Fe/B12 periplasmic-binding" evidence="15">
    <location>
        <begin position="38"/>
        <end position="294"/>
    </location>
</feature>
<dbReference type="GO" id="GO:0020037">
    <property type="term" value="F:heme binding"/>
    <property type="evidence" value="ECO:0007669"/>
    <property type="project" value="InterPro"/>
</dbReference>
<dbReference type="AlphaFoldDB" id="A0A0R1GTL9"/>
<dbReference type="InterPro" id="IPR050902">
    <property type="entry name" value="ABC_Transporter_SBP"/>
</dbReference>
<keyword evidence="7" id="KW-0479">Metal-binding</keyword>
<gene>
    <name evidence="16" type="ORF">FD07_GL000164</name>
</gene>